<dbReference type="AlphaFoldDB" id="A0A9D4UIJ9"/>
<evidence type="ECO:0000313" key="2">
    <source>
        <dbReference type="Proteomes" id="UP000886520"/>
    </source>
</evidence>
<reference evidence="1" key="1">
    <citation type="submission" date="2021-01" db="EMBL/GenBank/DDBJ databases">
        <title>Adiantum capillus-veneris genome.</title>
        <authorList>
            <person name="Fang Y."/>
            <person name="Liao Q."/>
        </authorList>
    </citation>
    <scope>NUCLEOTIDE SEQUENCE</scope>
    <source>
        <strain evidence="1">H3</strain>
        <tissue evidence="1">Leaf</tissue>
    </source>
</reference>
<gene>
    <name evidence="1" type="ORF">GOP47_0016702</name>
</gene>
<name>A0A9D4UIJ9_ADICA</name>
<keyword evidence="2" id="KW-1185">Reference proteome</keyword>
<proteinExistence type="predicted"/>
<dbReference type="Proteomes" id="UP000886520">
    <property type="component" value="Chromosome 16"/>
</dbReference>
<sequence>MEGFFIKVDDLLFRLGLVDVKTESCGFCTVFARCYFGWGLWASRLRVVVSALFSLSIPEQKVFSTAVGTSLSSRLAKEGSSLGQEFLAGDCVRYWRSGAVPE</sequence>
<dbReference type="EMBL" id="JABFUD020000016">
    <property type="protein sequence ID" value="KAI5068357.1"/>
    <property type="molecule type" value="Genomic_DNA"/>
</dbReference>
<comment type="caution">
    <text evidence="1">The sequence shown here is derived from an EMBL/GenBank/DDBJ whole genome shotgun (WGS) entry which is preliminary data.</text>
</comment>
<organism evidence="1 2">
    <name type="scientific">Adiantum capillus-veneris</name>
    <name type="common">Maidenhair fern</name>
    <dbReference type="NCBI Taxonomy" id="13818"/>
    <lineage>
        <taxon>Eukaryota</taxon>
        <taxon>Viridiplantae</taxon>
        <taxon>Streptophyta</taxon>
        <taxon>Embryophyta</taxon>
        <taxon>Tracheophyta</taxon>
        <taxon>Polypodiopsida</taxon>
        <taxon>Polypodiidae</taxon>
        <taxon>Polypodiales</taxon>
        <taxon>Pteridineae</taxon>
        <taxon>Pteridaceae</taxon>
        <taxon>Vittarioideae</taxon>
        <taxon>Adiantum</taxon>
    </lineage>
</organism>
<protein>
    <submittedName>
        <fullName evidence="1">Uncharacterized protein</fullName>
    </submittedName>
</protein>
<accession>A0A9D4UIJ9</accession>
<evidence type="ECO:0000313" key="1">
    <source>
        <dbReference type="EMBL" id="KAI5068357.1"/>
    </source>
</evidence>